<dbReference type="Pfam" id="PF01650">
    <property type="entry name" value="Peptidase_C13"/>
    <property type="match status" value="1"/>
</dbReference>
<evidence type="ECO:0000313" key="15">
    <source>
        <dbReference type="Proteomes" id="UP000311919"/>
    </source>
</evidence>
<dbReference type="InterPro" id="IPR043577">
    <property type="entry name" value="AE"/>
</dbReference>
<feature type="active site" description="Nucleophile" evidence="10">
    <location>
        <position position="186"/>
    </location>
</feature>
<keyword evidence="4" id="KW-0645">Protease</keyword>
<feature type="compositionally biased region" description="Basic and acidic residues" evidence="11">
    <location>
        <begin position="289"/>
        <end position="305"/>
    </location>
</feature>
<dbReference type="OrthoDB" id="9973749at2759"/>
<gene>
    <name evidence="14" type="ORF">EWB00_009722</name>
</gene>
<feature type="chain" id="PRO_5021263672" description="Hemoglobinase" evidence="12">
    <location>
        <begin position="19"/>
        <end position="423"/>
    </location>
</feature>
<evidence type="ECO:0000256" key="1">
    <source>
        <dbReference type="ARBA" id="ARBA00000810"/>
    </source>
</evidence>
<protein>
    <recommendedName>
        <fullName evidence="9">Hemoglobinase</fullName>
        <ecNumber evidence="3">3.4.22.34</ecNumber>
    </recommendedName>
</protein>
<feature type="region of interest" description="Disordered" evidence="11">
    <location>
        <begin position="286"/>
        <end position="307"/>
    </location>
</feature>
<evidence type="ECO:0000256" key="11">
    <source>
        <dbReference type="SAM" id="MobiDB-lite"/>
    </source>
</evidence>
<dbReference type="InterPro" id="IPR001096">
    <property type="entry name" value="Peptidase_C13"/>
</dbReference>
<comment type="function">
    <text evidence="8">This protease is used by the parasite for degradation of the host globin.</text>
</comment>
<feature type="domain" description="Legumain prodomain" evidence="13">
    <location>
        <begin position="339"/>
        <end position="422"/>
    </location>
</feature>
<feature type="signal peptide" evidence="12">
    <location>
        <begin position="1"/>
        <end position="18"/>
    </location>
</feature>
<dbReference type="CDD" id="cd21115">
    <property type="entry name" value="legumain_C"/>
    <property type="match status" value="1"/>
</dbReference>
<dbReference type="PANTHER" id="PTHR12000:SF42">
    <property type="entry name" value="LEGUMAIN"/>
    <property type="match status" value="1"/>
</dbReference>
<keyword evidence="6" id="KW-0378">Hydrolase</keyword>
<evidence type="ECO:0000256" key="3">
    <source>
        <dbReference type="ARBA" id="ARBA00012628"/>
    </source>
</evidence>
<organism evidence="14 15">
    <name type="scientific">Schistosoma japonicum</name>
    <name type="common">Blood fluke</name>
    <dbReference type="NCBI Taxonomy" id="6182"/>
    <lineage>
        <taxon>Eukaryota</taxon>
        <taxon>Metazoa</taxon>
        <taxon>Spiralia</taxon>
        <taxon>Lophotrochozoa</taxon>
        <taxon>Platyhelminthes</taxon>
        <taxon>Trematoda</taxon>
        <taxon>Digenea</taxon>
        <taxon>Strigeidida</taxon>
        <taxon>Schistosomatoidea</taxon>
        <taxon>Schistosomatidae</taxon>
        <taxon>Schistosoma</taxon>
    </lineage>
</organism>
<dbReference type="PIRSF" id="PIRSF500139">
    <property type="entry name" value="AE"/>
    <property type="match status" value="1"/>
</dbReference>
<dbReference type="GO" id="GO:0051603">
    <property type="term" value="P:proteolysis involved in protein catabolic process"/>
    <property type="evidence" value="ECO:0007669"/>
    <property type="project" value="InterPro"/>
</dbReference>
<dbReference type="STRING" id="6182.A0A4Z2CLI5"/>
<dbReference type="GO" id="GO:0005773">
    <property type="term" value="C:vacuole"/>
    <property type="evidence" value="ECO:0007669"/>
    <property type="project" value="GOC"/>
</dbReference>
<dbReference type="EMBL" id="SKCS01000615">
    <property type="protein sequence ID" value="TNN05065.1"/>
    <property type="molecule type" value="Genomic_DNA"/>
</dbReference>
<dbReference type="FunFam" id="3.40.50.1460:FF:000006">
    <property type="entry name" value="Legumain"/>
    <property type="match status" value="1"/>
</dbReference>
<evidence type="ECO:0000256" key="4">
    <source>
        <dbReference type="ARBA" id="ARBA00022670"/>
    </source>
</evidence>
<evidence type="ECO:0000256" key="5">
    <source>
        <dbReference type="ARBA" id="ARBA00022729"/>
    </source>
</evidence>
<proteinExistence type="inferred from homology"/>
<comment type="catalytic activity">
    <reaction evidence="1">
        <text>Hydrolysis of proteins and small molecule substrates at -Asn-|-Xaa- bonds.</text>
        <dbReference type="EC" id="3.4.22.34"/>
    </reaction>
</comment>
<evidence type="ECO:0000256" key="10">
    <source>
        <dbReference type="PIRSR" id="PIRSR019663-1"/>
    </source>
</evidence>
<reference evidence="14 15" key="1">
    <citation type="submission" date="2019-03" db="EMBL/GenBank/DDBJ databases">
        <title>An improved genome assembly of the fluke Schistosoma japonicum.</title>
        <authorList>
            <person name="Hu W."/>
            <person name="Luo F."/>
            <person name="Yin M."/>
            <person name="Mo X."/>
            <person name="Sun C."/>
            <person name="Wu Q."/>
            <person name="Zhu B."/>
            <person name="Xiang M."/>
            <person name="Wang J."/>
            <person name="Wang Y."/>
            <person name="Zhang T."/>
            <person name="Xu B."/>
            <person name="Zheng H."/>
            <person name="Feng Z."/>
        </authorList>
    </citation>
    <scope>NUCLEOTIDE SEQUENCE [LARGE SCALE GENOMIC DNA]</scope>
    <source>
        <strain evidence="14">HuSjv2</strain>
        <tissue evidence="14">Worms</tissue>
    </source>
</reference>
<feature type="active site" evidence="10">
    <location>
        <position position="145"/>
    </location>
</feature>
<evidence type="ECO:0000256" key="12">
    <source>
        <dbReference type="SAM" id="SignalP"/>
    </source>
</evidence>
<keyword evidence="15" id="KW-1185">Reference proteome</keyword>
<dbReference type="GO" id="GO:0004197">
    <property type="term" value="F:cysteine-type endopeptidase activity"/>
    <property type="evidence" value="ECO:0007669"/>
    <property type="project" value="UniProtKB-EC"/>
</dbReference>
<name>A0A4Z2CLI5_SCHJA</name>
<keyword evidence="7" id="KW-0788">Thiol protease</keyword>
<dbReference type="PRINTS" id="PR00776">
    <property type="entry name" value="HEMOGLOBNASE"/>
</dbReference>
<dbReference type="PIRSF" id="PIRSF019663">
    <property type="entry name" value="Legumain"/>
    <property type="match status" value="1"/>
</dbReference>
<dbReference type="Gene3D" id="3.40.50.1460">
    <property type="match status" value="1"/>
</dbReference>
<evidence type="ECO:0000259" key="13">
    <source>
        <dbReference type="Pfam" id="PF20985"/>
    </source>
</evidence>
<dbReference type="InterPro" id="IPR048501">
    <property type="entry name" value="Legum_prodom"/>
</dbReference>
<dbReference type="PANTHER" id="PTHR12000">
    <property type="entry name" value="HEMOGLOBINASE FAMILY MEMBER"/>
    <property type="match status" value="1"/>
</dbReference>
<dbReference type="Pfam" id="PF20985">
    <property type="entry name" value="Legum_prodom"/>
    <property type="match status" value="1"/>
</dbReference>
<dbReference type="GO" id="GO:0006624">
    <property type="term" value="P:vacuolar protein processing"/>
    <property type="evidence" value="ECO:0007669"/>
    <property type="project" value="TreeGrafter"/>
</dbReference>
<dbReference type="Proteomes" id="UP000311919">
    <property type="component" value="Unassembled WGS sequence"/>
</dbReference>
<accession>A0A4Z2CLI5</accession>
<sequence length="423" mass="49036">MFYSIFFIHILRIVLVDCNEYSEENVDDRHKWAVLVAGSNGFENYRHQADVCHAYHVLLSKGVKPEHIITFMYDDIAHNKENPFPGKIFNDYRHKDYYKGVVIDYKGKKVNPKTFLQVLKGDKRAGGKVLKSGKNDDVFIYFTDHGAPGILAFPDDDLLAKPFINTLKYLRQHRRYSKLVIYVEACESGSMFAGLLPTDINIYATTAARPDESSYATFCDDPRISSCLADLYSYDWIVDSEKHQLTQRTLDQQYKEVKFETNLSHVQRYGDKKMGKLYLSEFQGSRKKASTEHDEPPMKPKDSIPSRDIPLHTLHRRIMMANNMNDKNLLMKIFGLKLKRRDLIKDTMELIEQFMFNVKQPNSNATIDETMDCIEVVYKEFQSKCFKIQQAPEITGYLSTLYNYCQKGYSAENINEVIMKVCG</sequence>
<evidence type="ECO:0000256" key="2">
    <source>
        <dbReference type="ARBA" id="ARBA00009941"/>
    </source>
</evidence>
<dbReference type="InterPro" id="IPR046427">
    <property type="entry name" value="Legumain_prodom_sf"/>
</dbReference>
<evidence type="ECO:0000256" key="8">
    <source>
        <dbReference type="ARBA" id="ARBA00055993"/>
    </source>
</evidence>
<comment type="caution">
    <text evidence="14">The sequence shown here is derived from an EMBL/GenBank/DDBJ whole genome shotgun (WGS) entry which is preliminary data.</text>
</comment>
<evidence type="ECO:0000256" key="6">
    <source>
        <dbReference type="ARBA" id="ARBA00022801"/>
    </source>
</evidence>
<dbReference type="Gene3D" id="1.10.132.130">
    <property type="match status" value="1"/>
</dbReference>
<evidence type="ECO:0000256" key="9">
    <source>
        <dbReference type="ARBA" id="ARBA00069042"/>
    </source>
</evidence>
<dbReference type="EC" id="3.4.22.34" evidence="3"/>
<evidence type="ECO:0000313" key="14">
    <source>
        <dbReference type="EMBL" id="TNN05065.1"/>
    </source>
</evidence>
<evidence type="ECO:0000256" key="7">
    <source>
        <dbReference type="ARBA" id="ARBA00022807"/>
    </source>
</evidence>
<comment type="similarity">
    <text evidence="2">Belongs to the peptidase C13 family.</text>
</comment>
<dbReference type="AlphaFoldDB" id="A0A4Z2CLI5"/>
<keyword evidence="5 12" id="KW-0732">Signal</keyword>